<evidence type="ECO:0000256" key="2">
    <source>
        <dbReference type="ARBA" id="ARBA00022553"/>
    </source>
</evidence>
<evidence type="ECO:0000256" key="3">
    <source>
        <dbReference type="ARBA" id="ARBA00022679"/>
    </source>
</evidence>
<keyword evidence="2" id="KW-0597">Phosphoprotein</keyword>
<keyword evidence="3" id="KW-0808">Transferase</keyword>
<evidence type="ECO:0000256" key="9">
    <source>
        <dbReference type="ARBA" id="ARBA00023012"/>
    </source>
</evidence>
<feature type="domain" description="Sensor protein KdpD transmembrane" evidence="12">
    <location>
        <begin position="23"/>
        <end position="120"/>
    </location>
</feature>
<evidence type="ECO:0000256" key="4">
    <source>
        <dbReference type="ARBA" id="ARBA00022692"/>
    </source>
</evidence>
<dbReference type="InterPro" id="IPR038318">
    <property type="entry name" value="KdpD_sf"/>
</dbReference>
<evidence type="ECO:0000259" key="12">
    <source>
        <dbReference type="Pfam" id="PF13493"/>
    </source>
</evidence>
<evidence type="ECO:0000313" key="13">
    <source>
        <dbReference type="EMBL" id="MBN0047039.1"/>
    </source>
</evidence>
<protein>
    <submittedName>
        <fullName evidence="13">DUF4118 domain-containing protein</fullName>
    </submittedName>
</protein>
<keyword evidence="7" id="KW-0067">ATP-binding</keyword>
<gene>
    <name evidence="13" type="ORF">JS756_23570</name>
</gene>
<feature type="transmembrane region" description="Helical" evidence="11">
    <location>
        <begin position="20"/>
        <end position="38"/>
    </location>
</feature>
<evidence type="ECO:0000256" key="7">
    <source>
        <dbReference type="ARBA" id="ARBA00022840"/>
    </source>
</evidence>
<keyword evidence="4 11" id="KW-0812">Transmembrane</keyword>
<dbReference type="InterPro" id="IPR025201">
    <property type="entry name" value="KdpD_TM"/>
</dbReference>
<keyword evidence="8 11" id="KW-1133">Transmembrane helix</keyword>
<keyword evidence="5" id="KW-0547">Nucleotide-binding</keyword>
<comment type="caution">
    <text evidence="13">The sequence shown here is derived from an EMBL/GenBank/DDBJ whole genome shotgun (WGS) entry which is preliminary data.</text>
</comment>
<evidence type="ECO:0000256" key="5">
    <source>
        <dbReference type="ARBA" id="ARBA00022741"/>
    </source>
</evidence>
<sequence length="253" mass="26539">MFRSPHRPWATGPAARDRFVLVAGLSAPFVVALALVPFRDPSLRTHAALFLVAAVVTVAMLGSRTAQVPTALSAAACFDVFHTRPYGSFDISAPADIETTLLLLAVGLMVSRLAARARRLEAGTVTGADYLARLHGTAALVHTARSADTVVDHVCGQLGELLGPARCRFEYGTLLGRPARLEADGTVTVGGLPWDLGARGWPGGEIELRVWGSGHYLGRFMLTPGTGPVPSLQARLVAVTLAAQTGAALEAAR</sequence>
<evidence type="ECO:0000313" key="14">
    <source>
        <dbReference type="Proteomes" id="UP000788262"/>
    </source>
</evidence>
<evidence type="ECO:0000256" key="6">
    <source>
        <dbReference type="ARBA" id="ARBA00022777"/>
    </source>
</evidence>
<dbReference type="Pfam" id="PF13493">
    <property type="entry name" value="DUF4118"/>
    <property type="match status" value="1"/>
</dbReference>
<accession>A0ABS2VVF5</accession>
<dbReference type="Proteomes" id="UP000788262">
    <property type="component" value="Unassembled WGS sequence"/>
</dbReference>
<name>A0ABS2VVF5_STRAS</name>
<keyword evidence="6" id="KW-0418">Kinase</keyword>
<feature type="transmembrane region" description="Helical" evidence="11">
    <location>
        <begin position="45"/>
        <end position="63"/>
    </location>
</feature>
<evidence type="ECO:0000256" key="10">
    <source>
        <dbReference type="ARBA" id="ARBA00023136"/>
    </source>
</evidence>
<keyword evidence="9" id="KW-0902">Two-component regulatory system</keyword>
<dbReference type="Gene3D" id="1.20.120.620">
    <property type="entry name" value="Backbone structure of the membrane domain of e. Coli histidine kinase receptor kdpd"/>
    <property type="match status" value="1"/>
</dbReference>
<dbReference type="EMBL" id="JAFFZS010000021">
    <property type="protein sequence ID" value="MBN0047039.1"/>
    <property type="molecule type" value="Genomic_DNA"/>
</dbReference>
<comment type="subcellular location">
    <subcellularLocation>
        <location evidence="1">Membrane</location>
        <topology evidence="1">Multi-pass membrane protein</topology>
    </subcellularLocation>
</comment>
<proteinExistence type="predicted"/>
<evidence type="ECO:0000256" key="8">
    <source>
        <dbReference type="ARBA" id="ARBA00022989"/>
    </source>
</evidence>
<keyword evidence="14" id="KW-1185">Reference proteome</keyword>
<evidence type="ECO:0000256" key="1">
    <source>
        <dbReference type="ARBA" id="ARBA00004141"/>
    </source>
</evidence>
<keyword evidence="10 11" id="KW-0472">Membrane</keyword>
<organism evidence="13 14">
    <name type="scientific">Streptomyces actuosus</name>
    <dbReference type="NCBI Taxonomy" id="1885"/>
    <lineage>
        <taxon>Bacteria</taxon>
        <taxon>Bacillati</taxon>
        <taxon>Actinomycetota</taxon>
        <taxon>Actinomycetes</taxon>
        <taxon>Kitasatosporales</taxon>
        <taxon>Streptomycetaceae</taxon>
        <taxon>Streptomyces</taxon>
    </lineage>
</organism>
<reference evidence="13 14" key="1">
    <citation type="submission" date="2021-02" db="EMBL/GenBank/DDBJ databases">
        <title>Whole genome sequencing of Streptomyces actuosus VRA1.</title>
        <authorList>
            <person name="Sen G."/>
            <person name="Sen A."/>
        </authorList>
    </citation>
    <scope>NUCLEOTIDE SEQUENCE [LARGE SCALE GENOMIC DNA]</scope>
    <source>
        <strain evidence="13 14">VRA1</strain>
    </source>
</reference>
<evidence type="ECO:0000256" key="11">
    <source>
        <dbReference type="SAM" id="Phobius"/>
    </source>
</evidence>